<organism evidence="13 14">
    <name type="scientific">Halocaridina rubra</name>
    <name type="common">Hawaiian red shrimp</name>
    <dbReference type="NCBI Taxonomy" id="373956"/>
    <lineage>
        <taxon>Eukaryota</taxon>
        <taxon>Metazoa</taxon>
        <taxon>Ecdysozoa</taxon>
        <taxon>Arthropoda</taxon>
        <taxon>Crustacea</taxon>
        <taxon>Multicrustacea</taxon>
        <taxon>Malacostraca</taxon>
        <taxon>Eumalacostraca</taxon>
        <taxon>Eucarida</taxon>
        <taxon>Decapoda</taxon>
        <taxon>Pleocyemata</taxon>
        <taxon>Caridea</taxon>
        <taxon>Atyoidea</taxon>
        <taxon>Atyidae</taxon>
        <taxon>Halocaridina</taxon>
    </lineage>
</organism>
<keyword evidence="10 12" id="KW-0449">Lipoprotein</keyword>
<comment type="similarity">
    <text evidence="2 11">Belongs to the glypican family.</text>
</comment>
<evidence type="ECO:0000256" key="7">
    <source>
        <dbReference type="ARBA" id="ARBA00023136"/>
    </source>
</evidence>
<dbReference type="GO" id="GO:0005576">
    <property type="term" value="C:extracellular region"/>
    <property type="evidence" value="ECO:0007669"/>
    <property type="project" value="TreeGrafter"/>
</dbReference>
<evidence type="ECO:0000313" key="13">
    <source>
        <dbReference type="EMBL" id="KAK7077752.1"/>
    </source>
</evidence>
<accession>A0AAN9ABH3</accession>
<evidence type="ECO:0000256" key="10">
    <source>
        <dbReference type="ARBA" id="ARBA00023288"/>
    </source>
</evidence>
<keyword evidence="14" id="KW-1185">Reference proteome</keyword>
<keyword evidence="6 12" id="KW-0654">Proteoglycan</keyword>
<reference evidence="13 14" key="1">
    <citation type="submission" date="2023-11" db="EMBL/GenBank/DDBJ databases">
        <title>Halocaridina rubra genome assembly.</title>
        <authorList>
            <person name="Smith C."/>
        </authorList>
    </citation>
    <scope>NUCLEOTIDE SEQUENCE [LARGE SCALE GENOMIC DNA]</scope>
    <source>
        <strain evidence="13">EP-1</strain>
        <tissue evidence="13">Whole</tissue>
    </source>
</reference>
<dbReference type="GO" id="GO:1905475">
    <property type="term" value="P:regulation of protein localization to membrane"/>
    <property type="evidence" value="ECO:0007669"/>
    <property type="project" value="TreeGrafter"/>
</dbReference>
<evidence type="ECO:0000256" key="3">
    <source>
        <dbReference type="ARBA" id="ARBA00022475"/>
    </source>
</evidence>
<keyword evidence="3" id="KW-1003">Cell membrane</keyword>
<dbReference type="Pfam" id="PF01153">
    <property type="entry name" value="Glypican"/>
    <property type="match status" value="1"/>
</dbReference>
<keyword evidence="5" id="KW-0732">Signal</keyword>
<keyword evidence="9 12" id="KW-0357">Heparan sulfate</keyword>
<dbReference type="GO" id="GO:0016477">
    <property type="term" value="P:cell migration"/>
    <property type="evidence" value="ECO:0007669"/>
    <property type="project" value="TreeGrafter"/>
</dbReference>
<evidence type="ECO:0000256" key="11">
    <source>
        <dbReference type="RuleBase" id="RU003518"/>
    </source>
</evidence>
<proteinExistence type="inferred from homology"/>
<dbReference type="GO" id="GO:0009986">
    <property type="term" value="C:cell surface"/>
    <property type="evidence" value="ECO:0007669"/>
    <property type="project" value="TreeGrafter"/>
</dbReference>
<feature type="non-terminal residue" evidence="13">
    <location>
        <position position="1"/>
    </location>
</feature>
<dbReference type="Proteomes" id="UP001381693">
    <property type="component" value="Unassembled WGS sequence"/>
</dbReference>
<comment type="function">
    <text evidence="12">Cell surface proteoglycan.</text>
</comment>
<sequence>LFGKLLNYSRKSFNDMFIKTYGILYQQNSIVFTNLYDNLEKYYKDGELSLQDTMDDFFKQLYQRMFTVFNAQYTFTP</sequence>
<dbReference type="GO" id="GO:0005886">
    <property type="term" value="C:plasma membrane"/>
    <property type="evidence" value="ECO:0007669"/>
    <property type="project" value="UniProtKB-SubCell"/>
</dbReference>
<dbReference type="InterPro" id="IPR001863">
    <property type="entry name" value="Glypican"/>
</dbReference>
<feature type="non-terminal residue" evidence="13">
    <location>
        <position position="77"/>
    </location>
</feature>
<dbReference type="PANTHER" id="PTHR10822">
    <property type="entry name" value="GLYPICAN"/>
    <property type="match status" value="1"/>
</dbReference>
<gene>
    <name evidence="13" type="primary">GPC6</name>
    <name evidence="13" type="ORF">SK128_014389</name>
</gene>
<comment type="subcellular location">
    <subcellularLocation>
        <location evidence="1 12">Cell membrane</location>
        <topology evidence="1 12">Lipid-anchor</topology>
        <topology evidence="1 12">GPI-anchor</topology>
    </subcellularLocation>
</comment>
<dbReference type="PANTHER" id="PTHR10822:SF30">
    <property type="entry name" value="DALLY-LIKE, ISOFORM A"/>
    <property type="match status" value="1"/>
</dbReference>
<dbReference type="GO" id="GO:0045202">
    <property type="term" value="C:synapse"/>
    <property type="evidence" value="ECO:0007669"/>
    <property type="project" value="TreeGrafter"/>
</dbReference>
<dbReference type="EMBL" id="JAXCGZ010008313">
    <property type="protein sequence ID" value="KAK7077752.1"/>
    <property type="molecule type" value="Genomic_DNA"/>
</dbReference>
<evidence type="ECO:0000256" key="4">
    <source>
        <dbReference type="ARBA" id="ARBA00022622"/>
    </source>
</evidence>
<keyword evidence="7 12" id="KW-0472">Membrane</keyword>
<evidence type="ECO:0000256" key="5">
    <source>
        <dbReference type="ARBA" id="ARBA00022729"/>
    </source>
</evidence>
<evidence type="ECO:0000256" key="2">
    <source>
        <dbReference type="ARBA" id="ARBA00010260"/>
    </source>
</evidence>
<evidence type="ECO:0000256" key="8">
    <source>
        <dbReference type="ARBA" id="ARBA00023180"/>
    </source>
</evidence>
<dbReference type="GO" id="GO:0009966">
    <property type="term" value="P:regulation of signal transduction"/>
    <property type="evidence" value="ECO:0007669"/>
    <property type="project" value="InterPro"/>
</dbReference>
<comment type="caution">
    <text evidence="13">The sequence shown here is derived from an EMBL/GenBank/DDBJ whole genome shotgun (WGS) entry which is preliminary data.</text>
</comment>
<evidence type="ECO:0000256" key="6">
    <source>
        <dbReference type="ARBA" id="ARBA00022974"/>
    </source>
</evidence>
<keyword evidence="4 12" id="KW-0336">GPI-anchor</keyword>
<dbReference type="AlphaFoldDB" id="A0AAN9ABH3"/>
<evidence type="ECO:0000256" key="1">
    <source>
        <dbReference type="ARBA" id="ARBA00004609"/>
    </source>
</evidence>
<evidence type="ECO:0000256" key="9">
    <source>
        <dbReference type="ARBA" id="ARBA00023207"/>
    </source>
</evidence>
<evidence type="ECO:0000256" key="12">
    <source>
        <dbReference type="RuleBase" id="RU003519"/>
    </source>
</evidence>
<evidence type="ECO:0000313" key="14">
    <source>
        <dbReference type="Proteomes" id="UP001381693"/>
    </source>
</evidence>
<name>A0AAN9ABH3_HALRR</name>
<keyword evidence="8" id="KW-0325">Glycoprotein</keyword>
<dbReference type="GO" id="GO:0098552">
    <property type="term" value="C:side of membrane"/>
    <property type="evidence" value="ECO:0007669"/>
    <property type="project" value="UniProtKB-KW"/>
</dbReference>
<protein>
    <submittedName>
        <fullName evidence="13">Glypican-6</fullName>
    </submittedName>
</protein>